<evidence type="ECO:0000313" key="5">
    <source>
        <dbReference type="Proteomes" id="UP000283387"/>
    </source>
</evidence>
<evidence type="ECO:0000313" key="4">
    <source>
        <dbReference type="EMBL" id="RKD87743.1"/>
    </source>
</evidence>
<keyword evidence="1" id="KW-0732">Signal</keyword>
<dbReference type="Pfam" id="PF20732">
    <property type="entry name" value="NamZ_C"/>
    <property type="match status" value="1"/>
</dbReference>
<accession>A0A419VWY3</accession>
<dbReference type="EMBL" id="RAPN01000003">
    <property type="protein sequence ID" value="RKD87743.1"/>
    <property type="molecule type" value="Genomic_DNA"/>
</dbReference>
<dbReference type="PANTHER" id="PTHR42915">
    <property type="entry name" value="HYPOTHETICAL 460 KDA PROTEIN IN FEUA-SIGW INTERGENIC REGION [PRECURSOR]"/>
    <property type="match status" value="1"/>
</dbReference>
<reference evidence="4 5" key="1">
    <citation type="submission" date="2018-09" db="EMBL/GenBank/DDBJ databases">
        <title>Genomic Encyclopedia of Archaeal and Bacterial Type Strains, Phase II (KMG-II): from individual species to whole genera.</title>
        <authorList>
            <person name="Goeker M."/>
        </authorList>
    </citation>
    <scope>NUCLEOTIDE SEQUENCE [LARGE SCALE GENOMIC DNA]</scope>
    <source>
        <strain evidence="4 5">DSM 27148</strain>
    </source>
</reference>
<dbReference type="OrthoDB" id="9801061at2"/>
<feature type="signal peptide" evidence="1">
    <location>
        <begin position="1"/>
        <end position="19"/>
    </location>
</feature>
<dbReference type="Gene3D" id="3.40.50.12170">
    <property type="entry name" value="Uncharacterised protein PF07075, DUF1343"/>
    <property type="match status" value="1"/>
</dbReference>
<dbReference type="InterPro" id="IPR048503">
    <property type="entry name" value="NamZ_C"/>
</dbReference>
<gene>
    <name evidence="4" type="ORF">BC643_3750</name>
</gene>
<evidence type="ECO:0000259" key="3">
    <source>
        <dbReference type="Pfam" id="PF20732"/>
    </source>
</evidence>
<dbReference type="InterPro" id="IPR048502">
    <property type="entry name" value="NamZ_N"/>
</dbReference>
<name>A0A419VWY3_9BACT</name>
<sequence>MKLLVLTVLFWAASFAVEAQEITCGADQPAAYVNLLDGKHVGLVVNQSSTVGGEHLLDFLLSKSVAVEKVFCPEHGFRGDADAGEEIGDQKDKKTGLPIISLYGKNKKPSATQLQGIDVLVFDIQDVGVRFYTYISTLHYVMEACAEQNIPLIVLDRPNPNGDYVAGPILKPEFKSFVGMHPIPVVHGCTIGELAHMINGEKWLENGVQCDLTVIPVKHYTHQMAYSLPIKPSPNLPNDLSIRLYPSLCFFEATNMSIGRGTYFPFQVIGYPDPTMGEFQFTPESIVGMAKSPKQEGKVCYGEDLRDEGPAHQFTLEYFLKYYHCFQQESDFLSSARWFNLLAGTDEVLKLIREGADWSQIEASWSDELAAYKAMRKKYLLYPDTEE</sequence>
<dbReference type="PIRSF" id="PIRSF016719">
    <property type="entry name" value="UCP016719"/>
    <property type="match status" value="1"/>
</dbReference>
<feature type="domain" description="Peptidoglycan beta-N-acetylmuramidase NamZ C-terminal" evidence="3">
    <location>
        <begin position="244"/>
        <end position="382"/>
    </location>
</feature>
<comment type="caution">
    <text evidence="4">The sequence shown here is derived from an EMBL/GenBank/DDBJ whole genome shotgun (WGS) entry which is preliminary data.</text>
</comment>
<dbReference type="RefSeq" id="WP_120274769.1">
    <property type="nucleotide sequence ID" value="NZ_RAPN01000003.1"/>
</dbReference>
<protein>
    <submittedName>
        <fullName evidence="4">Uncharacterized protein YbbC (DUF1343 family)</fullName>
    </submittedName>
</protein>
<feature type="chain" id="PRO_5019097610" evidence="1">
    <location>
        <begin position="20"/>
        <end position="387"/>
    </location>
</feature>
<organism evidence="4 5">
    <name type="scientific">Mangrovibacterium diazotrophicum</name>
    <dbReference type="NCBI Taxonomy" id="1261403"/>
    <lineage>
        <taxon>Bacteria</taxon>
        <taxon>Pseudomonadati</taxon>
        <taxon>Bacteroidota</taxon>
        <taxon>Bacteroidia</taxon>
        <taxon>Marinilabiliales</taxon>
        <taxon>Prolixibacteraceae</taxon>
        <taxon>Mangrovibacterium</taxon>
    </lineage>
</organism>
<dbReference type="InterPro" id="IPR008302">
    <property type="entry name" value="NamZ"/>
</dbReference>
<dbReference type="AlphaFoldDB" id="A0A419VWY3"/>
<evidence type="ECO:0000256" key="1">
    <source>
        <dbReference type="SAM" id="SignalP"/>
    </source>
</evidence>
<dbReference type="Proteomes" id="UP000283387">
    <property type="component" value="Unassembled WGS sequence"/>
</dbReference>
<dbReference type="GO" id="GO:0033922">
    <property type="term" value="F:peptidoglycan beta-N-acetylmuramidase activity"/>
    <property type="evidence" value="ECO:0007669"/>
    <property type="project" value="InterPro"/>
</dbReference>
<dbReference type="Pfam" id="PF07075">
    <property type="entry name" value="NamZ_N"/>
    <property type="match status" value="1"/>
</dbReference>
<dbReference type="Gene3D" id="3.90.1150.140">
    <property type="match status" value="1"/>
</dbReference>
<evidence type="ECO:0000259" key="2">
    <source>
        <dbReference type="Pfam" id="PF07075"/>
    </source>
</evidence>
<dbReference type="PANTHER" id="PTHR42915:SF1">
    <property type="entry name" value="PEPTIDOGLYCAN BETA-N-ACETYLMURAMIDASE NAMZ"/>
    <property type="match status" value="1"/>
</dbReference>
<feature type="domain" description="Peptidoglycan beta-N-acetylmuramidase NamZ N-terminal" evidence="2">
    <location>
        <begin position="41"/>
        <end position="238"/>
    </location>
</feature>
<proteinExistence type="predicted"/>
<keyword evidence="5" id="KW-1185">Reference proteome</keyword>